<accession>H1YIV5</accession>
<dbReference type="AlphaFoldDB" id="H1YIV5"/>
<dbReference type="Proteomes" id="UP000002774">
    <property type="component" value="Chromosome"/>
</dbReference>
<evidence type="ECO:0000256" key="1">
    <source>
        <dbReference type="SAM" id="MobiDB-lite"/>
    </source>
</evidence>
<dbReference type="EMBL" id="CM001403">
    <property type="protein sequence ID" value="EHQ27650.1"/>
    <property type="molecule type" value="Genomic_DNA"/>
</dbReference>
<keyword evidence="4" id="KW-1185">Reference proteome</keyword>
<gene>
    <name evidence="3" type="ORF">Mucpa_3552</name>
</gene>
<organism evidence="3 4">
    <name type="scientific">Mucilaginibacter paludis DSM 18603</name>
    <dbReference type="NCBI Taxonomy" id="714943"/>
    <lineage>
        <taxon>Bacteria</taxon>
        <taxon>Pseudomonadati</taxon>
        <taxon>Bacteroidota</taxon>
        <taxon>Sphingobacteriia</taxon>
        <taxon>Sphingobacteriales</taxon>
        <taxon>Sphingobacteriaceae</taxon>
        <taxon>Mucilaginibacter</taxon>
    </lineage>
</organism>
<dbReference type="InterPro" id="IPR045497">
    <property type="entry name" value="DUF6438"/>
</dbReference>
<sequence length="193" mass="22340">MKQYLTLLLLIAFLSSCDKHWQRQNEITKIEIATGGCFGPCQSTIVSIDSSLDYKYFGGDTYFTLPPDAENNGKLKGYYSTRISAEFWDTLNIKLESINYKKLDTLYQHSVDDQSLEVFIHYNNKIKHIKAQSASLPDSVAHVFYYLSNSYKFIKPKSTKDIFRFESESQRPRPMPNVHNFKFPPPSKKSLKN</sequence>
<dbReference type="PROSITE" id="PS51257">
    <property type="entry name" value="PROKAR_LIPOPROTEIN"/>
    <property type="match status" value="1"/>
</dbReference>
<dbReference type="RefSeq" id="WP_008508181.1">
    <property type="nucleotide sequence ID" value="NZ_CM001403.1"/>
</dbReference>
<evidence type="ECO:0000313" key="3">
    <source>
        <dbReference type="EMBL" id="EHQ27650.1"/>
    </source>
</evidence>
<feature type="domain" description="DUF6438" evidence="2">
    <location>
        <begin position="29"/>
        <end position="148"/>
    </location>
</feature>
<evidence type="ECO:0000259" key="2">
    <source>
        <dbReference type="Pfam" id="PF20033"/>
    </source>
</evidence>
<dbReference type="Pfam" id="PF20033">
    <property type="entry name" value="DUF6438"/>
    <property type="match status" value="1"/>
</dbReference>
<feature type="region of interest" description="Disordered" evidence="1">
    <location>
        <begin position="168"/>
        <end position="193"/>
    </location>
</feature>
<name>H1YIV5_9SPHI</name>
<evidence type="ECO:0000313" key="4">
    <source>
        <dbReference type="Proteomes" id="UP000002774"/>
    </source>
</evidence>
<proteinExistence type="predicted"/>
<dbReference type="HOGENOM" id="CLU_1501877_0_0_10"/>
<reference evidence="3" key="1">
    <citation type="submission" date="2011-09" db="EMBL/GenBank/DDBJ databases">
        <title>The permanent draft genome of Mucilaginibacter paludis DSM 18603.</title>
        <authorList>
            <consortium name="US DOE Joint Genome Institute (JGI-PGF)"/>
            <person name="Lucas S."/>
            <person name="Han J."/>
            <person name="Lapidus A."/>
            <person name="Bruce D."/>
            <person name="Goodwin L."/>
            <person name="Pitluck S."/>
            <person name="Peters L."/>
            <person name="Kyrpides N."/>
            <person name="Mavromatis K."/>
            <person name="Ivanova N."/>
            <person name="Mikhailova N."/>
            <person name="Held B."/>
            <person name="Detter J.C."/>
            <person name="Tapia R."/>
            <person name="Han C."/>
            <person name="Land M."/>
            <person name="Hauser L."/>
            <person name="Markowitz V."/>
            <person name="Cheng J.-F."/>
            <person name="Hugenholtz P."/>
            <person name="Woyke T."/>
            <person name="Wu D."/>
            <person name="Tindall B."/>
            <person name="Brambilla E."/>
            <person name="Klenk H.-P."/>
            <person name="Eisen J.A."/>
        </authorList>
    </citation>
    <scope>NUCLEOTIDE SEQUENCE [LARGE SCALE GENOMIC DNA]</scope>
    <source>
        <strain evidence="3">DSM 18603</strain>
    </source>
</reference>
<protein>
    <recommendedName>
        <fullName evidence="2">DUF6438 domain-containing protein</fullName>
    </recommendedName>
</protein>
<dbReference type="OrthoDB" id="799625at2"/>